<comment type="caution">
    <text evidence="2">The sequence shown here is derived from an EMBL/GenBank/DDBJ whole genome shotgun (WGS) entry which is preliminary data.</text>
</comment>
<dbReference type="Proteomes" id="UP001461498">
    <property type="component" value="Unassembled WGS sequence"/>
</dbReference>
<evidence type="ECO:0000256" key="1">
    <source>
        <dbReference type="SAM" id="Coils"/>
    </source>
</evidence>
<feature type="coiled-coil region" evidence="1">
    <location>
        <begin position="196"/>
        <end position="226"/>
    </location>
</feature>
<reference evidence="2 3" key="1">
    <citation type="submission" date="2022-12" db="EMBL/GenBank/DDBJ databases">
        <title>Chromosome-level genome assembly of true bugs.</title>
        <authorList>
            <person name="Ma L."/>
            <person name="Li H."/>
        </authorList>
    </citation>
    <scope>NUCLEOTIDE SEQUENCE [LARGE SCALE GENOMIC DNA]</scope>
    <source>
        <strain evidence="2">Lab_2022b</strain>
    </source>
</reference>
<organism evidence="2 3">
    <name type="scientific">Rhynocoris fuscipes</name>
    <dbReference type="NCBI Taxonomy" id="488301"/>
    <lineage>
        <taxon>Eukaryota</taxon>
        <taxon>Metazoa</taxon>
        <taxon>Ecdysozoa</taxon>
        <taxon>Arthropoda</taxon>
        <taxon>Hexapoda</taxon>
        <taxon>Insecta</taxon>
        <taxon>Pterygota</taxon>
        <taxon>Neoptera</taxon>
        <taxon>Paraneoptera</taxon>
        <taxon>Hemiptera</taxon>
        <taxon>Heteroptera</taxon>
        <taxon>Panheteroptera</taxon>
        <taxon>Cimicomorpha</taxon>
        <taxon>Reduviidae</taxon>
        <taxon>Harpactorinae</taxon>
        <taxon>Harpactorini</taxon>
        <taxon>Rhynocoris</taxon>
    </lineage>
</organism>
<keyword evidence="3" id="KW-1185">Reference proteome</keyword>
<evidence type="ECO:0000313" key="2">
    <source>
        <dbReference type="EMBL" id="KAK9503404.1"/>
    </source>
</evidence>
<evidence type="ECO:0000313" key="3">
    <source>
        <dbReference type="Proteomes" id="UP001461498"/>
    </source>
</evidence>
<keyword evidence="1" id="KW-0175">Coiled coil</keyword>
<accession>A0AAW1CXL4</accession>
<name>A0AAW1CXL4_9HEMI</name>
<dbReference type="AlphaFoldDB" id="A0AAW1CXL4"/>
<feature type="coiled-coil region" evidence="1">
    <location>
        <begin position="67"/>
        <end position="101"/>
    </location>
</feature>
<sequence length="236" mass="27100">MNETREMNRSIRRRSTFRSATVVVREHELSPIDERQEADNVKNKKYINATMDEAKTFIYLMKSFLVNKNLSKKINEIKGVNDNKNAEVKETMKELEGTNIKIKCINKFKKSVEVEMKIAVNLESAAEKLDEETCEEMKNTKDLLNAKQGLTLKNFSLINEPIKDEIVPQLQNINQNMQQLDVIINRSEGSTDANLIATISNKLNELKEIKERCETKKNELDAILLTKIAKQVAITL</sequence>
<protein>
    <submittedName>
        <fullName evidence="2">Uncharacterized protein</fullName>
    </submittedName>
</protein>
<proteinExistence type="predicted"/>
<dbReference type="EMBL" id="JAPXFL010000007">
    <property type="protein sequence ID" value="KAK9503404.1"/>
    <property type="molecule type" value="Genomic_DNA"/>
</dbReference>
<gene>
    <name evidence="2" type="ORF">O3M35_009963</name>
</gene>